<evidence type="ECO:0000259" key="2">
    <source>
        <dbReference type="SMART" id="SM00256"/>
    </source>
</evidence>
<dbReference type="InterPro" id="IPR036047">
    <property type="entry name" value="F-box-like_dom_sf"/>
</dbReference>
<evidence type="ECO:0000313" key="3">
    <source>
        <dbReference type="EMBL" id="KAK4372516.1"/>
    </source>
</evidence>
<dbReference type="SUPFAM" id="SSF81383">
    <property type="entry name" value="F-box domain"/>
    <property type="match status" value="1"/>
</dbReference>
<gene>
    <name evidence="3" type="ORF">RND71_007900</name>
</gene>
<dbReference type="InterPro" id="IPR001810">
    <property type="entry name" value="F-box_dom"/>
</dbReference>
<dbReference type="PANTHER" id="PTHR31672:SF13">
    <property type="entry name" value="F-BOX PROTEIN CPR30-LIKE"/>
    <property type="match status" value="1"/>
</dbReference>
<dbReference type="AlphaFoldDB" id="A0AAE1SPT9"/>
<dbReference type="Gene3D" id="1.20.1280.50">
    <property type="match status" value="1"/>
</dbReference>
<dbReference type="SMART" id="SM00256">
    <property type="entry name" value="FBOX"/>
    <property type="match status" value="1"/>
</dbReference>
<feature type="compositionally biased region" description="Basic residues" evidence="1">
    <location>
        <begin position="284"/>
        <end position="298"/>
    </location>
</feature>
<protein>
    <recommendedName>
        <fullName evidence="2">F-box domain-containing protein</fullName>
    </recommendedName>
</protein>
<evidence type="ECO:0000313" key="4">
    <source>
        <dbReference type="Proteomes" id="UP001291623"/>
    </source>
</evidence>
<dbReference type="Pfam" id="PF00646">
    <property type="entry name" value="F-box"/>
    <property type="match status" value="1"/>
</dbReference>
<comment type="caution">
    <text evidence="3">The sequence shown here is derived from an EMBL/GenBank/DDBJ whole genome shotgun (WGS) entry which is preliminary data.</text>
</comment>
<proteinExistence type="predicted"/>
<reference evidence="3" key="1">
    <citation type="submission" date="2023-12" db="EMBL/GenBank/DDBJ databases">
        <title>Genome assembly of Anisodus tanguticus.</title>
        <authorList>
            <person name="Wang Y.-J."/>
        </authorList>
    </citation>
    <scope>NUCLEOTIDE SEQUENCE</scope>
    <source>
        <strain evidence="3">KB-2021</strain>
        <tissue evidence="3">Leaf</tissue>
    </source>
</reference>
<keyword evidence="4" id="KW-1185">Reference proteome</keyword>
<dbReference type="PANTHER" id="PTHR31672">
    <property type="entry name" value="BNACNNG10540D PROTEIN"/>
    <property type="match status" value="1"/>
</dbReference>
<accession>A0AAE1SPT9</accession>
<dbReference type="EMBL" id="JAVYJV010000004">
    <property type="protein sequence ID" value="KAK4372516.1"/>
    <property type="molecule type" value="Genomic_DNA"/>
</dbReference>
<evidence type="ECO:0000256" key="1">
    <source>
        <dbReference type="SAM" id="MobiDB-lite"/>
    </source>
</evidence>
<organism evidence="3 4">
    <name type="scientific">Anisodus tanguticus</name>
    <dbReference type="NCBI Taxonomy" id="243964"/>
    <lineage>
        <taxon>Eukaryota</taxon>
        <taxon>Viridiplantae</taxon>
        <taxon>Streptophyta</taxon>
        <taxon>Embryophyta</taxon>
        <taxon>Tracheophyta</taxon>
        <taxon>Spermatophyta</taxon>
        <taxon>Magnoliopsida</taxon>
        <taxon>eudicotyledons</taxon>
        <taxon>Gunneridae</taxon>
        <taxon>Pentapetalae</taxon>
        <taxon>asterids</taxon>
        <taxon>lamiids</taxon>
        <taxon>Solanales</taxon>
        <taxon>Solanaceae</taxon>
        <taxon>Solanoideae</taxon>
        <taxon>Hyoscyameae</taxon>
        <taxon>Anisodus</taxon>
    </lineage>
</organism>
<sequence>MSKAEKMLSEEIIIDILYRLPAKSIGRCRCLSKQWCNFLSDPQFIKYHLSLHAHKQEEKLILVSWYRELHTITFNHNPLNEIDGISRKLHFQFPDNWITVAGSCNGLVLVVDRQNITFLINPTTLKYHKVPIFDLSLPQRDSCIMYGLGDEKFLDLPGPTENNYYMCNLVAIRGCLCVSTNISKDIDTITFWMMKEYGVKESWTKFKITEPNLDDSLGTLLCSINDDDVLLDVDEELAVYNMKENKRRDLMIDVTPVIKLKRKNRGKKVEDRPTEKICAENQRKGKSVQKTRGKKKQRKEATPFIASRLSVAFPLCHRLKPKWRRTVASLRGARLSQHCLMHTMMLYTIQEIYACNVDK</sequence>
<dbReference type="Proteomes" id="UP001291623">
    <property type="component" value="Unassembled WGS sequence"/>
</dbReference>
<feature type="region of interest" description="Disordered" evidence="1">
    <location>
        <begin position="282"/>
        <end position="301"/>
    </location>
</feature>
<dbReference type="InterPro" id="IPR050796">
    <property type="entry name" value="SCF_F-box_component"/>
</dbReference>
<feature type="domain" description="F-box" evidence="2">
    <location>
        <begin position="8"/>
        <end position="48"/>
    </location>
</feature>
<name>A0AAE1SPT9_9SOLA</name>